<dbReference type="InterPro" id="IPR025874">
    <property type="entry name" value="DZR"/>
</dbReference>
<dbReference type="Proteomes" id="UP000824221">
    <property type="component" value="Unassembled WGS sequence"/>
</dbReference>
<evidence type="ECO:0000313" key="3">
    <source>
        <dbReference type="EMBL" id="HJA01836.1"/>
    </source>
</evidence>
<dbReference type="AlphaFoldDB" id="A0A9D2H1K9"/>
<evidence type="ECO:0000313" key="4">
    <source>
        <dbReference type="Proteomes" id="UP000824221"/>
    </source>
</evidence>
<accession>A0A9D2H1K9</accession>
<reference evidence="3" key="1">
    <citation type="journal article" date="2021" name="PeerJ">
        <title>Extensive microbial diversity within the chicken gut microbiome revealed by metagenomics and culture.</title>
        <authorList>
            <person name="Gilroy R."/>
            <person name="Ravi A."/>
            <person name="Getino M."/>
            <person name="Pursley I."/>
            <person name="Horton D.L."/>
            <person name="Alikhan N.F."/>
            <person name="Baker D."/>
            <person name="Gharbi K."/>
            <person name="Hall N."/>
            <person name="Watson M."/>
            <person name="Adriaenssens E.M."/>
            <person name="Foster-Nyarko E."/>
            <person name="Jarju S."/>
            <person name="Secka A."/>
            <person name="Antonio M."/>
            <person name="Oren A."/>
            <person name="Chaudhuri R.R."/>
            <person name="La Ragione R."/>
            <person name="Hildebrand F."/>
            <person name="Pallen M.J."/>
        </authorList>
    </citation>
    <scope>NUCLEOTIDE SEQUENCE</scope>
    <source>
        <strain evidence="3">CHK156-179</strain>
    </source>
</reference>
<dbReference type="Pfam" id="PF12773">
    <property type="entry name" value="DZR"/>
    <property type="match status" value="1"/>
</dbReference>
<feature type="transmembrane region" description="Helical" evidence="1">
    <location>
        <begin position="117"/>
        <end position="146"/>
    </location>
</feature>
<comment type="caution">
    <text evidence="3">The sequence shown here is derived from an EMBL/GenBank/DDBJ whole genome shotgun (WGS) entry which is preliminary data.</text>
</comment>
<gene>
    <name evidence="3" type="ORF">H9797_00450</name>
</gene>
<evidence type="ECO:0000259" key="2">
    <source>
        <dbReference type="Pfam" id="PF12773"/>
    </source>
</evidence>
<reference evidence="3" key="2">
    <citation type="submission" date="2021-04" db="EMBL/GenBank/DDBJ databases">
        <authorList>
            <person name="Gilroy R."/>
        </authorList>
    </citation>
    <scope>NUCLEOTIDE SEQUENCE</scope>
    <source>
        <strain evidence="3">CHK156-179</strain>
    </source>
</reference>
<proteinExistence type="predicted"/>
<dbReference type="EMBL" id="DXAJ01000011">
    <property type="protein sequence ID" value="HJA01836.1"/>
    <property type="molecule type" value="Genomic_DNA"/>
</dbReference>
<keyword evidence="1" id="KW-0472">Membrane</keyword>
<protein>
    <submittedName>
        <fullName evidence="3">Zinc-ribbon domain-containing protein</fullName>
    </submittedName>
</protein>
<evidence type="ECO:0000256" key="1">
    <source>
        <dbReference type="SAM" id="Phobius"/>
    </source>
</evidence>
<keyword evidence="1" id="KW-0812">Transmembrane</keyword>
<name>A0A9D2H1K9_9FIRM</name>
<feature type="transmembrane region" description="Helical" evidence="1">
    <location>
        <begin position="72"/>
        <end position="105"/>
    </location>
</feature>
<organism evidence="3 4">
    <name type="scientific">Candidatus Gallimonas gallistercoris</name>
    <dbReference type="NCBI Taxonomy" id="2838602"/>
    <lineage>
        <taxon>Bacteria</taxon>
        <taxon>Bacillati</taxon>
        <taxon>Bacillota</taxon>
        <taxon>Clostridia</taxon>
        <taxon>Candidatus Gallimonas</taxon>
    </lineage>
</organism>
<keyword evidence="1" id="KW-1133">Transmembrane helix</keyword>
<feature type="domain" description="DZANK-type" evidence="2">
    <location>
        <begin position="3"/>
        <end position="58"/>
    </location>
</feature>
<sequence>MYCSHCGKQIDDGVSFCPECGAKVGAPADRPQQDAPRVYCKNCGKEVSPDAALCPNCGAKIEPQNKKPINALGIAGFVLSLISLWGGSVFVVPIVGLILSAIGVAQREKYSSNGFATAGLVISIVTLVFWALMVALIVTGVVTGFFDAFFDAVYPSGAAAF</sequence>